<proteinExistence type="predicted"/>
<evidence type="ECO:0000256" key="1">
    <source>
        <dbReference type="SAM" id="MobiDB-lite"/>
    </source>
</evidence>
<evidence type="ECO:0000313" key="2">
    <source>
        <dbReference type="EMBL" id="MBX58569.1"/>
    </source>
</evidence>
<dbReference type="AlphaFoldDB" id="A0A2P2PVB4"/>
<organism evidence="2">
    <name type="scientific">Rhizophora mucronata</name>
    <name type="common">Asiatic mangrove</name>
    <dbReference type="NCBI Taxonomy" id="61149"/>
    <lineage>
        <taxon>Eukaryota</taxon>
        <taxon>Viridiplantae</taxon>
        <taxon>Streptophyta</taxon>
        <taxon>Embryophyta</taxon>
        <taxon>Tracheophyta</taxon>
        <taxon>Spermatophyta</taxon>
        <taxon>Magnoliopsida</taxon>
        <taxon>eudicotyledons</taxon>
        <taxon>Gunneridae</taxon>
        <taxon>Pentapetalae</taxon>
        <taxon>rosids</taxon>
        <taxon>fabids</taxon>
        <taxon>Malpighiales</taxon>
        <taxon>Rhizophoraceae</taxon>
        <taxon>Rhizophora</taxon>
    </lineage>
</organism>
<feature type="compositionally biased region" description="Polar residues" evidence="1">
    <location>
        <begin position="7"/>
        <end position="20"/>
    </location>
</feature>
<dbReference type="EMBL" id="GGEC01078085">
    <property type="protein sequence ID" value="MBX58569.1"/>
    <property type="molecule type" value="Transcribed_RNA"/>
</dbReference>
<name>A0A2P2PVB4_RHIMU</name>
<reference evidence="2" key="1">
    <citation type="submission" date="2018-02" db="EMBL/GenBank/DDBJ databases">
        <title>Rhizophora mucronata_Transcriptome.</title>
        <authorList>
            <person name="Meera S.P."/>
            <person name="Sreeshan A."/>
            <person name="Augustine A."/>
        </authorList>
    </citation>
    <scope>NUCLEOTIDE SEQUENCE</scope>
    <source>
        <tissue evidence="2">Leaf</tissue>
    </source>
</reference>
<sequence length="31" mass="3583">MIKPQRQRSMIQFSDGTLNNPLAPPFDFSVF</sequence>
<accession>A0A2P2PVB4</accession>
<feature type="region of interest" description="Disordered" evidence="1">
    <location>
        <begin position="1"/>
        <end position="21"/>
    </location>
</feature>
<protein>
    <submittedName>
        <fullName evidence="2">Uncharacterized protein</fullName>
    </submittedName>
</protein>